<protein>
    <submittedName>
        <fullName evidence="2">Uncharacterized protein</fullName>
    </submittedName>
</protein>
<feature type="compositionally biased region" description="Basic and acidic residues" evidence="1">
    <location>
        <begin position="18"/>
        <end position="28"/>
    </location>
</feature>
<feature type="region of interest" description="Disordered" evidence="1">
    <location>
        <begin position="17"/>
        <end position="66"/>
    </location>
</feature>
<evidence type="ECO:0000313" key="2">
    <source>
        <dbReference type="EMBL" id="ELY52972.1"/>
    </source>
</evidence>
<organism evidence="2 3">
    <name type="scientific">Natronolimnohabitans innermongolicus JCM 12255</name>
    <dbReference type="NCBI Taxonomy" id="1227499"/>
    <lineage>
        <taxon>Archaea</taxon>
        <taxon>Methanobacteriati</taxon>
        <taxon>Methanobacteriota</taxon>
        <taxon>Stenosarchaea group</taxon>
        <taxon>Halobacteria</taxon>
        <taxon>Halobacteriales</taxon>
        <taxon>Natrialbaceae</taxon>
        <taxon>Natronolimnohabitans</taxon>
    </lineage>
</organism>
<evidence type="ECO:0000313" key="3">
    <source>
        <dbReference type="Proteomes" id="UP000011602"/>
    </source>
</evidence>
<dbReference type="EMBL" id="AOHZ01000071">
    <property type="protein sequence ID" value="ELY52972.1"/>
    <property type="molecule type" value="Genomic_DNA"/>
</dbReference>
<feature type="compositionally biased region" description="Basic and acidic residues" evidence="1">
    <location>
        <begin position="39"/>
        <end position="66"/>
    </location>
</feature>
<comment type="caution">
    <text evidence="2">The sequence shown here is derived from an EMBL/GenBank/DDBJ whole genome shotgun (WGS) entry which is preliminary data.</text>
</comment>
<keyword evidence="3" id="KW-1185">Reference proteome</keyword>
<dbReference type="AlphaFoldDB" id="L9WU74"/>
<gene>
    <name evidence="2" type="ORF">C493_15283</name>
</gene>
<proteinExistence type="predicted"/>
<name>L9WU74_9EURY</name>
<dbReference type="STRING" id="1227499.C493_15283"/>
<dbReference type="Proteomes" id="UP000011602">
    <property type="component" value="Unassembled WGS sequence"/>
</dbReference>
<reference evidence="2 3" key="1">
    <citation type="journal article" date="2014" name="PLoS Genet.">
        <title>Phylogenetically driven sequencing of extremely halophilic archaea reveals strategies for static and dynamic osmo-response.</title>
        <authorList>
            <person name="Becker E.A."/>
            <person name="Seitzer P.M."/>
            <person name="Tritt A."/>
            <person name="Larsen D."/>
            <person name="Krusor M."/>
            <person name="Yao A.I."/>
            <person name="Wu D."/>
            <person name="Madern D."/>
            <person name="Eisen J.A."/>
            <person name="Darling A.E."/>
            <person name="Facciotti M.T."/>
        </authorList>
    </citation>
    <scope>NUCLEOTIDE SEQUENCE [LARGE SCALE GENOMIC DNA]</scope>
    <source>
        <strain evidence="2 3">JCM 12255</strain>
    </source>
</reference>
<accession>L9WU74</accession>
<evidence type="ECO:0000256" key="1">
    <source>
        <dbReference type="SAM" id="MobiDB-lite"/>
    </source>
</evidence>
<sequence>MRVEYWEPYGDAAANRLESSRRVRTTERRPRRPPNHRLTSLERERESYPERGIEPIGRDRPSRFDH</sequence>